<gene>
    <name evidence="1" type="ORF">ACFORL_11630</name>
</gene>
<reference evidence="2" key="1">
    <citation type="journal article" date="2019" name="Int. J. Syst. Evol. Microbiol.">
        <title>The Global Catalogue of Microorganisms (GCM) 10K type strain sequencing project: providing services to taxonomists for standard genome sequencing and annotation.</title>
        <authorList>
            <consortium name="The Broad Institute Genomics Platform"/>
            <consortium name="The Broad Institute Genome Sequencing Center for Infectious Disease"/>
            <person name="Wu L."/>
            <person name="Ma J."/>
        </authorList>
    </citation>
    <scope>NUCLEOTIDE SEQUENCE [LARGE SCALE GENOMIC DNA]</scope>
    <source>
        <strain evidence="2">CCUG 59858</strain>
    </source>
</reference>
<evidence type="ECO:0000313" key="2">
    <source>
        <dbReference type="Proteomes" id="UP001595758"/>
    </source>
</evidence>
<name>A0ABV8CHH6_9GAMM</name>
<dbReference type="RefSeq" id="WP_382344207.1">
    <property type="nucleotide sequence ID" value="NZ_JBHSAB010000029.1"/>
</dbReference>
<accession>A0ABV8CHH6</accession>
<organism evidence="1 2">
    <name type="scientific">Legionella dresdenensis</name>
    <dbReference type="NCBI Taxonomy" id="450200"/>
    <lineage>
        <taxon>Bacteria</taxon>
        <taxon>Pseudomonadati</taxon>
        <taxon>Pseudomonadota</taxon>
        <taxon>Gammaproteobacteria</taxon>
        <taxon>Legionellales</taxon>
        <taxon>Legionellaceae</taxon>
        <taxon>Legionella</taxon>
    </lineage>
</organism>
<dbReference type="Proteomes" id="UP001595758">
    <property type="component" value="Unassembled WGS sequence"/>
</dbReference>
<keyword evidence="2" id="KW-1185">Reference proteome</keyword>
<dbReference type="EMBL" id="JBHSAB010000029">
    <property type="protein sequence ID" value="MFC3909720.1"/>
    <property type="molecule type" value="Genomic_DNA"/>
</dbReference>
<proteinExistence type="predicted"/>
<protein>
    <submittedName>
        <fullName evidence="1">Uncharacterized protein</fullName>
    </submittedName>
</protein>
<comment type="caution">
    <text evidence="1">The sequence shown here is derived from an EMBL/GenBank/DDBJ whole genome shotgun (WGS) entry which is preliminary data.</text>
</comment>
<sequence length="190" mass="22845">MKWEELKAAGVIEIDNQSFSLIHLQDKVYRYTIDAIGSHSQLFFEVLVQYSSHCITEGQKRHEPPIEKPDLYDDRHVPRVFSPERYKLSLLLPDVFTTFLMRTCYFTGYDNWLTIEIIDEQGVNRDYEIYFRVHQETSRFLRLYVESAYVRSEENMSRKPKHFTRREKVKAKTLLTKKLRKESLFAPRRK</sequence>
<evidence type="ECO:0000313" key="1">
    <source>
        <dbReference type="EMBL" id="MFC3909720.1"/>
    </source>
</evidence>